<reference evidence="1 2" key="1">
    <citation type="journal article" date="2008" name="Genome Biol.">
        <title>A genomic analysis of the archaeal system Ignicoccus hospitalis-Nanoarchaeum equitans.</title>
        <authorList>
            <person name="Podar M."/>
            <person name="Anderson I."/>
            <person name="Makarova K.S."/>
            <person name="Elkins J.G."/>
            <person name="Ivanova N."/>
            <person name="Wall M.A."/>
            <person name="Lykidis A."/>
            <person name="Mavromatis K."/>
            <person name="Sun H."/>
            <person name="Hudson M.E."/>
            <person name="Chen W."/>
            <person name="Deciu C."/>
            <person name="Hutchison D."/>
            <person name="Eads J.R."/>
            <person name="Anderson A."/>
            <person name="Fernandes F."/>
            <person name="Szeto E."/>
            <person name="Lapidus A."/>
            <person name="Kyrpides N.C."/>
            <person name="Saier M.H.Jr."/>
            <person name="Richardson P.M."/>
            <person name="Rachel R."/>
            <person name="Huber H."/>
            <person name="Eisen J.A."/>
            <person name="Koonin E.V."/>
            <person name="Keller M."/>
            <person name="Stetter K.O."/>
        </authorList>
    </citation>
    <scope>NUCLEOTIDE SEQUENCE [LARGE SCALE GENOMIC DNA]</scope>
    <source>
        <strain evidence="2">KIN4/I / DSM 18386 / JCM 14125</strain>
    </source>
</reference>
<dbReference type="RefSeq" id="WP_011998244.1">
    <property type="nucleotide sequence ID" value="NC_009776.1"/>
</dbReference>
<dbReference type="EMBL" id="CP000816">
    <property type="protein sequence ID" value="ABU81392.1"/>
    <property type="molecule type" value="Genomic_DNA"/>
</dbReference>
<evidence type="ECO:0000313" key="1">
    <source>
        <dbReference type="EMBL" id="ABU81392.1"/>
    </source>
</evidence>
<dbReference type="AlphaFoldDB" id="A8A8Z0"/>
<name>A8A8Z0_IGNH4</name>
<protein>
    <submittedName>
        <fullName evidence="1">Uncharacterized protein</fullName>
    </submittedName>
</protein>
<proteinExistence type="predicted"/>
<dbReference type="Proteomes" id="UP000000262">
    <property type="component" value="Chromosome"/>
</dbReference>
<organism evidence="1 2">
    <name type="scientific">Ignicoccus hospitalis (strain KIN4/I / DSM 18386 / JCM 14125)</name>
    <dbReference type="NCBI Taxonomy" id="453591"/>
    <lineage>
        <taxon>Archaea</taxon>
        <taxon>Thermoproteota</taxon>
        <taxon>Thermoprotei</taxon>
        <taxon>Desulfurococcales</taxon>
        <taxon>Desulfurococcaceae</taxon>
        <taxon>Ignicoccus</taxon>
    </lineage>
</organism>
<dbReference type="STRING" id="453591.Igni_0208"/>
<sequence length="100" mass="11469">MQCVEEVSKRLGKRSGCVPLKELIAVLDSLEANEEVKESCIELFKQFPCVSGNEIRNDLVDLRRVRRVVELVDLLTILYQIETKNAQILEVKLREDLSPN</sequence>
<dbReference type="KEGG" id="iho:Igni_0208"/>
<accession>A8A8Z0</accession>
<gene>
    <name evidence="1" type="ordered locus">Igni_0208</name>
</gene>
<keyword evidence="2" id="KW-1185">Reference proteome</keyword>
<dbReference type="HOGENOM" id="CLU_2299310_0_0_2"/>
<evidence type="ECO:0000313" key="2">
    <source>
        <dbReference type="Proteomes" id="UP000000262"/>
    </source>
</evidence>
<dbReference type="GeneID" id="58786871"/>